<dbReference type="EMBL" id="JADBGQ010000007">
    <property type="protein sequence ID" value="KAG5388651.1"/>
    <property type="molecule type" value="Genomic_DNA"/>
</dbReference>
<reference evidence="2 3" key="1">
    <citation type="submission" date="2021-03" db="EMBL/GenBank/DDBJ databases">
        <authorList>
            <person name="King G.J."/>
            <person name="Bancroft I."/>
            <person name="Baten A."/>
            <person name="Bloomfield J."/>
            <person name="Borpatragohain P."/>
            <person name="He Z."/>
            <person name="Irish N."/>
            <person name="Irwin J."/>
            <person name="Liu K."/>
            <person name="Mauleon R.P."/>
            <person name="Moore J."/>
            <person name="Morris R."/>
            <person name="Ostergaard L."/>
            <person name="Wang B."/>
            <person name="Wells R."/>
        </authorList>
    </citation>
    <scope>NUCLEOTIDE SEQUENCE [LARGE SCALE GENOMIC DNA]</scope>
    <source>
        <strain evidence="2">R-o-18</strain>
        <tissue evidence="2">Leaf</tissue>
    </source>
</reference>
<sequence>MAVEVYKEEERDNEACSMEGTQVQTTAQENEGNKRGMAVRFKDQPRIFFTTMSGGVKNPSGYILFFDSKQQDETYVLIPFALKSGMEKLFVNVDVTKILPKSITFSKNGKEFTVEFIYPWLPSHCSLCDEWSQNSNVGNHFGEERSDSSSSQNDYEEMETHGKEKMEGKELVSPGKKGHSPLRTPVERQVDSLCFTYKILSTEYRG</sequence>
<organism evidence="2 3">
    <name type="scientific">Brassica rapa subsp. trilocularis</name>
    <dbReference type="NCBI Taxonomy" id="1813537"/>
    <lineage>
        <taxon>Eukaryota</taxon>
        <taxon>Viridiplantae</taxon>
        <taxon>Streptophyta</taxon>
        <taxon>Embryophyta</taxon>
        <taxon>Tracheophyta</taxon>
        <taxon>Spermatophyta</taxon>
        <taxon>Magnoliopsida</taxon>
        <taxon>eudicotyledons</taxon>
        <taxon>Gunneridae</taxon>
        <taxon>Pentapetalae</taxon>
        <taxon>rosids</taxon>
        <taxon>malvids</taxon>
        <taxon>Brassicales</taxon>
        <taxon>Brassicaceae</taxon>
        <taxon>Brassiceae</taxon>
        <taxon>Brassica</taxon>
    </lineage>
</organism>
<feature type="region of interest" description="Disordered" evidence="1">
    <location>
        <begin position="139"/>
        <end position="183"/>
    </location>
</feature>
<keyword evidence="3" id="KW-1185">Reference proteome</keyword>
<gene>
    <name evidence="2" type="primary">A08p009440.1_BraROA</name>
    <name evidence="2" type="ORF">IGI04_030192</name>
</gene>
<evidence type="ECO:0000313" key="2">
    <source>
        <dbReference type="EMBL" id="KAG5388651.1"/>
    </source>
</evidence>
<dbReference type="Proteomes" id="UP000823674">
    <property type="component" value="Chromosome A08"/>
</dbReference>
<protein>
    <submittedName>
        <fullName evidence="2">Uncharacterized protein</fullName>
    </submittedName>
</protein>
<evidence type="ECO:0000313" key="3">
    <source>
        <dbReference type="Proteomes" id="UP000823674"/>
    </source>
</evidence>
<proteinExistence type="predicted"/>
<name>A0ABQ7LPZ6_BRACM</name>
<evidence type="ECO:0000256" key="1">
    <source>
        <dbReference type="SAM" id="MobiDB-lite"/>
    </source>
</evidence>
<comment type="caution">
    <text evidence="2">The sequence shown here is derived from an EMBL/GenBank/DDBJ whole genome shotgun (WGS) entry which is preliminary data.</text>
</comment>
<accession>A0ABQ7LPZ6</accession>
<feature type="compositionally biased region" description="Basic and acidic residues" evidence="1">
    <location>
        <begin position="158"/>
        <end position="170"/>
    </location>
</feature>